<dbReference type="InterPro" id="IPR058888">
    <property type="entry name" value="LLG1-like"/>
</dbReference>
<gene>
    <name evidence="2" type="ORF">V6N11_037047</name>
</gene>
<evidence type="ECO:0000259" key="1">
    <source>
        <dbReference type="Pfam" id="PF26578"/>
    </source>
</evidence>
<keyword evidence="3" id="KW-1185">Reference proteome</keyword>
<evidence type="ECO:0000313" key="3">
    <source>
        <dbReference type="Proteomes" id="UP001396334"/>
    </source>
</evidence>
<dbReference type="Pfam" id="PF26578">
    <property type="entry name" value="LLG1"/>
    <property type="match status" value="1"/>
</dbReference>
<dbReference type="InterPro" id="IPR039307">
    <property type="entry name" value="LORELEI-like"/>
</dbReference>
<feature type="domain" description="GPI-anchored protein LLG1-like" evidence="1">
    <location>
        <begin position="9"/>
        <end position="84"/>
    </location>
</feature>
<reference evidence="2 3" key="1">
    <citation type="journal article" date="2024" name="G3 (Bethesda)">
        <title>Genome assembly of Hibiscus sabdariffa L. provides insights into metabolisms of medicinal natural products.</title>
        <authorList>
            <person name="Kim T."/>
        </authorList>
    </citation>
    <scope>NUCLEOTIDE SEQUENCE [LARGE SCALE GENOMIC DNA]</scope>
    <source>
        <strain evidence="2">TK-2024</strain>
        <tissue evidence="2">Old leaves</tissue>
    </source>
</reference>
<dbReference type="Proteomes" id="UP001396334">
    <property type="component" value="Unassembled WGS sequence"/>
</dbReference>
<proteinExistence type="predicted"/>
<name>A0ABR2A949_9ROSI</name>
<dbReference type="PANTHER" id="PTHR31533:SF35">
    <property type="entry name" value="GPI-ANCHORED PROTEIN LLG2-RELATED"/>
    <property type="match status" value="1"/>
</dbReference>
<sequence length="90" mass="10252">MEPAACKEDFRTKNYTIITSKCKGPEYPKKACCAAFLEFVCPMADLINDMRNDCAILMFCGIERSGPYPHLLFFNKCRNGTHDLNCPIQH</sequence>
<dbReference type="EMBL" id="JBBPBN010000307">
    <property type="protein sequence ID" value="KAK8489562.1"/>
    <property type="molecule type" value="Genomic_DNA"/>
</dbReference>
<evidence type="ECO:0000313" key="2">
    <source>
        <dbReference type="EMBL" id="KAK8489562.1"/>
    </source>
</evidence>
<dbReference type="PANTHER" id="PTHR31533">
    <property type="entry name" value="GPI-ANCHORED PROTEIN LLG1-RELATED-RELATED"/>
    <property type="match status" value="1"/>
</dbReference>
<accession>A0ABR2A949</accession>
<comment type="caution">
    <text evidence="2">The sequence shown here is derived from an EMBL/GenBank/DDBJ whole genome shotgun (WGS) entry which is preliminary data.</text>
</comment>
<protein>
    <recommendedName>
        <fullName evidence="1">GPI-anchored protein LLG1-like domain-containing protein</fullName>
    </recommendedName>
</protein>
<organism evidence="2 3">
    <name type="scientific">Hibiscus sabdariffa</name>
    <name type="common">roselle</name>
    <dbReference type="NCBI Taxonomy" id="183260"/>
    <lineage>
        <taxon>Eukaryota</taxon>
        <taxon>Viridiplantae</taxon>
        <taxon>Streptophyta</taxon>
        <taxon>Embryophyta</taxon>
        <taxon>Tracheophyta</taxon>
        <taxon>Spermatophyta</taxon>
        <taxon>Magnoliopsida</taxon>
        <taxon>eudicotyledons</taxon>
        <taxon>Gunneridae</taxon>
        <taxon>Pentapetalae</taxon>
        <taxon>rosids</taxon>
        <taxon>malvids</taxon>
        <taxon>Malvales</taxon>
        <taxon>Malvaceae</taxon>
        <taxon>Malvoideae</taxon>
        <taxon>Hibiscus</taxon>
    </lineage>
</organism>